<dbReference type="OrthoDB" id="166978at2"/>
<dbReference type="EMBL" id="VCHX02000026">
    <property type="protein sequence ID" value="TPQ24016.1"/>
    <property type="molecule type" value="Genomic_DNA"/>
</dbReference>
<feature type="region of interest" description="Disordered" evidence="1">
    <location>
        <begin position="23"/>
        <end position="97"/>
    </location>
</feature>
<feature type="compositionally biased region" description="Low complexity" evidence="1">
    <location>
        <begin position="52"/>
        <end position="63"/>
    </location>
</feature>
<feature type="chain" id="PRO_5039604690" description="Secreted protein" evidence="2">
    <location>
        <begin position="20"/>
        <end position="152"/>
    </location>
</feature>
<sequence>MIYGAVALVSLFVGVGIGAADGSDAADGSVDEAGSKPRPTVTVTEAEKAEAEPAATVTETVTAKPKKTEKAGPVSSFSGEGEYLVGEDIKPGTYKSAGPEDEFGCYWERAKDASGEFGSIITNNNLQGPGRVTLNQGEYFKTNRCQEWKRVG</sequence>
<dbReference type="Proteomes" id="UP000317378">
    <property type="component" value="Unassembled WGS sequence"/>
</dbReference>
<gene>
    <name evidence="3" type="ORF">FGD71_001080</name>
</gene>
<feature type="compositionally biased region" description="Low complexity" evidence="1">
    <location>
        <begin position="23"/>
        <end position="32"/>
    </location>
</feature>
<accession>A0A505DRQ7</accession>
<name>A0A505DRQ7_9ACTN</name>
<evidence type="ECO:0000256" key="2">
    <source>
        <dbReference type="SAM" id="SignalP"/>
    </source>
</evidence>
<dbReference type="AlphaFoldDB" id="A0A505DRQ7"/>
<evidence type="ECO:0008006" key="5">
    <source>
        <dbReference type="Google" id="ProtNLM"/>
    </source>
</evidence>
<comment type="caution">
    <text evidence="3">The sequence shown here is derived from an EMBL/GenBank/DDBJ whole genome shotgun (WGS) entry which is preliminary data.</text>
</comment>
<keyword evidence="4" id="KW-1185">Reference proteome</keyword>
<reference evidence="3 4" key="1">
    <citation type="submission" date="2019-06" db="EMBL/GenBank/DDBJ databases">
        <title>Streptomyces sporangiiformans sp. nov., a novel actinomycete isolated from soil in Mount Song.</title>
        <authorList>
            <person name="Han L."/>
        </authorList>
    </citation>
    <scope>NUCLEOTIDE SEQUENCE [LARGE SCALE GENOMIC DNA]</scope>
    <source>
        <strain evidence="3 4">NEAU-SSA 1</strain>
    </source>
</reference>
<organism evidence="3 4">
    <name type="scientific">Streptomyces sporangiiformans</name>
    <dbReference type="NCBI Taxonomy" id="2315329"/>
    <lineage>
        <taxon>Bacteria</taxon>
        <taxon>Bacillati</taxon>
        <taxon>Actinomycetota</taxon>
        <taxon>Actinomycetes</taxon>
        <taxon>Kitasatosporales</taxon>
        <taxon>Streptomycetaceae</taxon>
        <taxon>Streptomyces</taxon>
    </lineage>
</organism>
<evidence type="ECO:0000256" key="1">
    <source>
        <dbReference type="SAM" id="MobiDB-lite"/>
    </source>
</evidence>
<keyword evidence="2" id="KW-0732">Signal</keyword>
<feature type="signal peptide" evidence="2">
    <location>
        <begin position="1"/>
        <end position="19"/>
    </location>
</feature>
<evidence type="ECO:0000313" key="4">
    <source>
        <dbReference type="Proteomes" id="UP000317378"/>
    </source>
</evidence>
<protein>
    <recommendedName>
        <fullName evidence="5">Secreted protein</fullName>
    </recommendedName>
</protein>
<evidence type="ECO:0000313" key="3">
    <source>
        <dbReference type="EMBL" id="TPQ24016.1"/>
    </source>
</evidence>
<proteinExistence type="predicted"/>